<evidence type="ECO:0000313" key="1">
    <source>
        <dbReference type="EMBL" id="KOO48679.1"/>
    </source>
</evidence>
<keyword evidence="2" id="KW-1185">Reference proteome</keyword>
<accession>A0A0M0LC74</accession>
<organism evidence="1 2">
    <name type="scientific">Viridibacillus arvi</name>
    <dbReference type="NCBI Taxonomy" id="263475"/>
    <lineage>
        <taxon>Bacteria</taxon>
        <taxon>Bacillati</taxon>
        <taxon>Bacillota</taxon>
        <taxon>Bacilli</taxon>
        <taxon>Bacillales</taxon>
        <taxon>Caryophanaceae</taxon>
        <taxon>Viridibacillus</taxon>
    </lineage>
</organism>
<gene>
    <name evidence="1" type="ORF">AMD00_09555</name>
</gene>
<dbReference type="OrthoDB" id="6711169at2"/>
<reference evidence="2" key="1">
    <citation type="submission" date="2015-08" db="EMBL/GenBank/DDBJ databases">
        <title>Fjat-10028 dsm 16317.</title>
        <authorList>
            <person name="Liu B."/>
            <person name="Wang J."/>
            <person name="Zhu Y."/>
            <person name="Liu G."/>
            <person name="Chen Q."/>
            <person name="Chen Z."/>
            <person name="Lan J."/>
            <person name="Che J."/>
            <person name="Ge C."/>
            <person name="Shi H."/>
            <person name="Pan Z."/>
            <person name="Liu X."/>
        </authorList>
    </citation>
    <scope>NUCLEOTIDE SEQUENCE [LARGE SCALE GENOMIC DNA]</scope>
    <source>
        <strain evidence="2">DSM 16317</strain>
    </source>
</reference>
<sequence>MSLSIQELLENKGIPVKKDHVESLQVKWEGIQALRGSLEGVNIDDADISLKNIPGGDHIDE</sequence>
<comment type="caution">
    <text evidence="1">The sequence shown here is derived from an EMBL/GenBank/DDBJ whole genome shotgun (WGS) entry which is preliminary data.</text>
</comment>
<evidence type="ECO:0000313" key="2">
    <source>
        <dbReference type="Proteomes" id="UP000036867"/>
    </source>
</evidence>
<name>A0A0M0LC74_9BACL</name>
<dbReference type="Proteomes" id="UP000036867">
    <property type="component" value="Unassembled WGS sequence"/>
</dbReference>
<protein>
    <submittedName>
        <fullName evidence="1">Uncharacterized protein</fullName>
    </submittedName>
</protein>
<dbReference type="EMBL" id="LILB01000005">
    <property type="protein sequence ID" value="KOO48679.1"/>
    <property type="molecule type" value="Genomic_DNA"/>
</dbReference>
<proteinExistence type="predicted"/>
<dbReference type="AlphaFoldDB" id="A0A0M0LC74"/>